<evidence type="ECO:0000256" key="1">
    <source>
        <dbReference type="SAM" id="MobiDB-lite"/>
    </source>
</evidence>
<dbReference type="Proteomes" id="UP000236291">
    <property type="component" value="Unassembled WGS sequence"/>
</dbReference>
<evidence type="ECO:0000313" key="3">
    <source>
        <dbReference type="Proteomes" id="UP000236291"/>
    </source>
</evidence>
<dbReference type="AlphaFoldDB" id="A0A2K3JWN6"/>
<reference evidence="2 3" key="2">
    <citation type="journal article" date="2017" name="Front. Plant Sci.">
        <title>Gene Classification and Mining of Molecular Markers Useful in Red Clover (Trifolium pratense) Breeding.</title>
        <authorList>
            <person name="Istvanek J."/>
            <person name="Dluhosova J."/>
            <person name="Dluhos P."/>
            <person name="Patkova L."/>
            <person name="Nedelnik J."/>
            <person name="Repkova J."/>
        </authorList>
    </citation>
    <scope>NUCLEOTIDE SEQUENCE [LARGE SCALE GENOMIC DNA]</scope>
    <source>
        <strain evidence="3">cv. Tatra</strain>
        <tissue evidence="2">Young leaves</tissue>
    </source>
</reference>
<protein>
    <submittedName>
        <fullName evidence="2">Uncharacterized protein</fullName>
    </submittedName>
</protein>
<feature type="non-terminal residue" evidence="2">
    <location>
        <position position="21"/>
    </location>
</feature>
<comment type="caution">
    <text evidence="2">The sequence shown here is derived from an EMBL/GenBank/DDBJ whole genome shotgun (WGS) entry which is preliminary data.</text>
</comment>
<proteinExistence type="predicted"/>
<name>A0A2K3JWN6_TRIPR</name>
<organism evidence="2 3">
    <name type="scientific">Trifolium pratense</name>
    <name type="common">Red clover</name>
    <dbReference type="NCBI Taxonomy" id="57577"/>
    <lineage>
        <taxon>Eukaryota</taxon>
        <taxon>Viridiplantae</taxon>
        <taxon>Streptophyta</taxon>
        <taxon>Embryophyta</taxon>
        <taxon>Tracheophyta</taxon>
        <taxon>Spermatophyta</taxon>
        <taxon>Magnoliopsida</taxon>
        <taxon>eudicotyledons</taxon>
        <taxon>Gunneridae</taxon>
        <taxon>Pentapetalae</taxon>
        <taxon>rosids</taxon>
        <taxon>fabids</taxon>
        <taxon>Fabales</taxon>
        <taxon>Fabaceae</taxon>
        <taxon>Papilionoideae</taxon>
        <taxon>50 kb inversion clade</taxon>
        <taxon>NPAAA clade</taxon>
        <taxon>Hologalegina</taxon>
        <taxon>IRL clade</taxon>
        <taxon>Trifolieae</taxon>
        <taxon>Trifolium</taxon>
    </lineage>
</organism>
<dbReference type="EMBL" id="ASHM01127846">
    <property type="protein sequence ID" value="PNX58471.1"/>
    <property type="molecule type" value="Genomic_DNA"/>
</dbReference>
<evidence type="ECO:0000313" key="2">
    <source>
        <dbReference type="EMBL" id="PNX58471.1"/>
    </source>
</evidence>
<accession>A0A2K3JWN6</accession>
<feature type="region of interest" description="Disordered" evidence="1">
    <location>
        <begin position="1"/>
        <end position="21"/>
    </location>
</feature>
<reference evidence="2 3" key="1">
    <citation type="journal article" date="2014" name="Am. J. Bot.">
        <title>Genome assembly and annotation for red clover (Trifolium pratense; Fabaceae).</title>
        <authorList>
            <person name="Istvanek J."/>
            <person name="Jaros M."/>
            <person name="Krenek A."/>
            <person name="Repkova J."/>
        </authorList>
    </citation>
    <scope>NUCLEOTIDE SEQUENCE [LARGE SCALE GENOMIC DNA]</scope>
    <source>
        <strain evidence="3">cv. Tatra</strain>
        <tissue evidence="2">Young leaves</tissue>
    </source>
</reference>
<sequence length="21" mass="2374">MTHHGHDEAFPEAIMATMDTM</sequence>
<gene>
    <name evidence="2" type="ORF">L195_g059208</name>
</gene>